<evidence type="ECO:0000256" key="3">
    <source>
        <dbReference type="ARBA" id="ARBA00022801"/>
    </source>
</evidence>
<evidence type="ECO:0000256" key="6">
    <source>
        <dbReference type="RuleBase" id="RU368091"/>
    </source>
</evidence>
<evidence type="ECO:0000313" key="10">
    <source>
        <dbReference type="Proteomes" id="UP000006190"/>
    </source>
</evidence>
<dbReference type="Proteomes" id="UP000006190">
    <property type="component" value="Unassembled WGS sequence"/>
</dbReference>
<comment type="cofactor">
    <cofactor evidence="6">
        <name>Zn(2+)</name>
        <dbReference type="ChEBI" id="CHEBI:29105"/>
    </cofactor>
    <text evidence="6">Binds 1 zinc ion.</text>
</comment>
<reference evidence="9 10" key="1">
    <citation type="submission" date="2012-01" db="EMBL/GenBank/DDBJ databases">
        <title>The Genome Sequence of Facklamia languida CCUG 37842.</title>
        <authorList>
            <consortium name="The Broad Institute Genome Sequencing Platform"/>
            <person name="Earl A."/>
            <person name="Ward D."/>
            <person name="Feldgarden M."/>
            <person name="Gevers D."/>
            <person name="Huys G."/>
            <person name="Young S.K."/>
            <person name="Zeng Q."/>
            <person name="Gargeya S."/>
            <person name="Fitzgerald M."/>
            <person name="Haas B."/>
            <person name="Abouelleil A."/>
            <person name="Alvarado L."/>
            <person name="Arachchi H.M."/>
            <person name="Berlin A."/>
            <person name="Chapman S.B."/>
            <person name="Gearin G."/>
            <person name="Goldberg J."/>
            <person name="Griggs A."/>
            <person name="Gujja S."/>
            <person name="Hansen M."/>
            <person name="Heiman D."/>
            <person name="Howarth C."/>
            <person name="Larimer J."/>
            <person name="Lui A."/>
            <person name="MacDonald P.J.P."/>
            <person name="McCowen C."/>
            <person name="Montmayeur A."/>
            <person name="Murphy C."/>
            <person name="Neiman D."/>
            <person name="Pearson M."/>
            <person name="Priest M."/>
            <person name="Roberts A."/>
            <person name="Saif S."/>
            <person name="Shea T."/>
            <person name="Sisk P."/>
            <person name="Stolte C."/>
            <person name="Sykes S."/>
            <person name="Wortman J."/>
            <person name="Nusbaum C."/>
            <person name="Birren B."/>
        </authorList>
    </citation>
    <scope>NUCLEOTIDE SEQUENCE [LARGE SCALE GENOMIC DNA]</scope>
    <source>
        <strain evidence="9 10">CCUG 37842</strain>
    </source>
</reference>
<keyword evidence="2 6" id="KW-0479">Metal-binding</keyword>
<feature type="domain" description="Peptidase M3A/M3B catalytic" evidence="7">
    <location>
        <begin position="208"/>
        <end position="583"/>
    </location>
</feature>
<dbReference type="InterPro" id="IPR013647">
    <property type="entry name" value="OligopepF_N_dom"/>
</dbReference>
<comment type="caution">
    <text evidence="9">The sequence shown here is derived from an EMBL/GenBank/DDBJ whole genome shotgun (WGS) entry which is preliminary data.</text>
</comment>
<dbReference type="Gene3D" id="1.10.1370.20">
    <property type="entry name" value="Oligoendopeptidase f, C-terminal domain"/>
    <property type="match status" value="1"/>
</dbReference>
<feature type="domain" description="Oligopeptidase F N-terminal" evidence="8">
    <location>
        <begin position="113"/>
        <end position="181"/>
    </location>
</feature>
<keyword evidence="3 6" id="KW-0378">Hydrolase</keyword>
<dbReference type="InterPro" id="IPR001567">
    <property type="entry name" value="Pept_M3A_M3B_dom"/>
</dbReference>
<dbReference type="InterPro" id="IPR004438">
    <property type="entry name" value="Peptidase_M3B"/>
</dbReference>
<keyword evidence="10" id="KW-1185">Reference proteome</keyword>
<dbReference type="InterPro" id="IPR042088">
    <property type="entry name" value="OligoPept_F_C"/>
</dbReference>
<dbReference type="NCBIfam" id="TIGR00181">
    <property type="entry name" value="pepF"/>
    <property type="match status" value="1"/>
</dbReference>
<name>H3NI87_9LACT</name>
<comment type="function">
    <text evidence="6">Has oligopeptidase activity and degrades a variety of small bioactive peptides.</text>
</comment>
<dbReference type="EC" id="3.4.24.-" evidence="6"/>
<dbReference type="Pfam" id="PF01432">
    <property type="entry name" value="Peptidase_M3"/>
    <property type="match status" value="1"/>
</dbReference>
<dbReference type="GO" id="GO:0046872">
    <property type="term" value="F:metal ion binding"/>
    <property type="evidence" value="ECO:0007669"/>
    <property type="project" value="UniProtKB-UniRule"/>
</dbReference>
<keyword evidence="5 6" id="KW-0482">Metalloprotease</keyword>
<organism evidence="9 10">
    <name type="scientific">Facklamia languida CCUG 37842</name>
    <dbReference type="NCBI Taxonomy" id="883113"/>
    <lineage>
        <taxon>Bacteria</taxon>
        <taxon>Bacillati</taxon>
        <taxon>Bacillota</taxon>
        <taxon>Bacilli</taxon>
        <taxon>Lactobacillales</taxon>
        <taxon>Aerococcaceae</taxon>
        <taxon>Facklamia</taxon>
    </lineage>
</organism>
<evidence type="ECO:0000259" key="8">
    <source>
        <dbReference type="Pfam" id="PF08439"/>
    </source>
</evidence>
<dbReference type="GO" id="GO:0006508">
    <property type="term" value="P:proteolysis"/>
    <property type="evidence" value="ECO:0007669"/>
    <property type="project" value="UniProtKB-KW"/>
</dbReference>
<keyword evidence="4 6" id="KW-0862">Zinc</keyword>
<evidence type="ECO:0000259" key="7">
    <source>
        <dbReference type="Pfam" id="PF01432"/>
    </source>
</evidence>
<evidence type="ECO:0000256" key="2">
    <source>
        <dbReference type="ARBA" id="ARBA00022723"/>
    </source>
</evidence>
<dbReference type="SUPFAM" id="SSF55486">
    <property type="entry name" value="Metalloproteases ('zincins'), catalytic domain"/>
    <property type="match status" value="1"/>
</dbReference>
<dbReference type="GO" id="GO:0004222">
    <property type="term" value="F:metalloendopeptidase activity"/>
    <property type="evidence" value="ECO:0007669"/>
    <property type="project" value="UniProtKB-UniRule"/>
</dbReference>
<proteinExistence type="inferred from homology"/>
<gene>
    <name evidence="9" type="ORF">HMPREF9708_00515</name>
</gene>
<dbReference type="Pfam" id="PF08439">
    <property type="entry name" value="Peptidase_M3_N"/>
    <property type="match status" value="1"/>
</dbReference>
<evidence type="ECO:0000256" key="1">
    <source>
        <dbReference type="ARBA" id="ARBA00022670"/>
    </source>
</evidence>
<dbReference type="OrthoDB" id="9766487at2"/>
<dbReference type="Gene3D" id="1.20.140.70">
    <property type="entry name" value="Oligopeptidase f, N-terminal domain"/>
    <property type="match status" value="1"/>
</dbReference>
<dbReference type="AlphaFoldDB" id="H3NI87"/>
<sequence>MSNLPLRNEVPVDHTWDLSLLFSSQEAFEEAILNYHELLETIQTYKGKLINAEEIIDALSLYEKIITDFSKISHYGELAYEVDKLDPLKEENNASVRNLRNKTGAATAFIRVEIAENNIELLQSVMDSDEGKGYRVYIQDIIDHKDHILSEEMETFLGFVSSELFNQYQIYNTLMYQDLSFADFSAGGKTYSNSFAGFEGEYEVDLKAEVRHNAWKSFHAGLSKYQNTAAINYISHTQTEKKLSLERGYESVFDYLLADQGIDRSTYDKHIDLLMTEFAPVMQRYARLLKEKHGLDTMSLADIKIPYSTDSGHNLSISEGEEIVKKALSVYGPDYNAYVDRAFNERWIDFPMNQTKTTGGFSTTVPGGPSYVLLNWTGYLSEALVLAHELGHSSHFQLTYQNQSVLSPEVSLYFVEAPSTCNEVITCQYLLNGDLSHEDKIGLIGEFISRTYFHNMVTHLLEADFQRKVYQAVDRFENLNADKLNRFFYDTLKKFWGDALEINEGAELTWMRQPHYFMGLYSYTYSAGLTIGTQVGLKIANQDQEVIENWLTALKAGSSLNPLELTNYVGVDMSTPDALRATIQYVSSLVDHLEEDCNMTNA</sequence>
<dbReference type="HOGENOM" id="CLU_021290_1_1_9"/>
<comment type="similarity">
    <text evidence="6">Belongs to the peptidase M3B family.</text>
</comment>
<accession>H3NI87</accession>
<dbReference type="eggNOG" id="COG1164">
    <property type="taxonomic scope" value="Bacteria"/>
</dbReference>
<dbReference type="RefSeq" id="WP_006308542.1">
    <property type="nucleotide sequence ID" value="NZ_JH601133.1"/>
</dbReference>
<keyword evidence="1 6" id="KW-0645">Protease</keyword>
<dbReference type="STRING" id="883113.HMPREF9708_00515"/>
<protein>
    <recommendedName>
        <fullName evidence="6">Oligopeptidase F</fullName>
        <ecNumber evidence="6">3.4.24.-</ecNumber>
    </recommendedName>
</protein>
<dbReference type="EMBL" id="AGEG01000003">
    <property type="protein sequence ID" value="EHR37886.1"/>
    <property type="molecule type" value="Genomic_DNA"/>
</dbReference>
<evidence type="ECO:0000256" key="4">
    <source>
        <dbReference type="ARBA" id="ARBA00022833"/>
    </source>
</evidence>
<evidence type="ECO:0000313" key="9">
    <source>
        <dbReference type="EMBL" id="EHR37886.1"/>
    </source>
</evidence>
<dbReference type="PATRIC" id="fig|883113.3.peg.517"/>
<evidence type="ECO:0000256" key="5">
    <source>
        <dbReference type="ARBA" id="ARBA00023049"/>
    </source>
</evidence>